<dbReference type="OrthoDB" id="4026435at2759"/>
<protein>
    <submittedName>
        <fullName evidence="4">Uncharacterized protein</fullName>
    </submittedName>
</protein>
<feature type="transmembrane region" description="Helical" evidence="3">
    <location>
        <begin position="540"/>
        <end position="557"/>
    </location>
</feature>
<keyword evidence="3" id="KW-0812">Transmembrane</keyword>
<dbReference type="HOGENOM" id="CLU_484829_0_0_1"/>
<name>M3HHB5_CANMX</name>
<keyword evidence="5" id="KW-1185">Reference proteome</keyword>
<keyword evidence="1" id="KW-0175">Coiled coil</keyword>
<comment type="caution">
    <text evidence="4">The sequence shown here is derived from an EMBL/GenBank/DDBJ whole genome shotgun (WGS) entry which is preliminary data.</text>
</comment>
<reference evidence="4 5" key="1">
    <citation type="submission" date="2013-02" db="EMBL/GenBank/DDBJ databases">
        <title>Genome sequence of Candida maltosa Xu316, a potential industrial strain for xylitol and ethanol production.</title>
        <authorList>
            <person name="Yu J."/>
            <person name="Wang Q."/>
            <person name="Geng X."/>
            <person name="Bao W."/>
            <person name="He P."/>
            <person name="Cai J."/>
        </authorList>
    </citation>
    <scope>NUCLEOTIDE SEQUENCE [LARGE SCALE GENOMIC DNA]</scope>
    <source>
        <strain evidence="5">Xu316</strain>
    </source>
</reference>
<dbReference type="EMBL" id="AOGT01001913">
    <property type="protein sequence ID" value="EMG46692.1"/>
    <property type="molecule type" value="Genomic_DNA"/>
</dbReference>
<feature type="compositionally biased region" description="Polar residues" evidence="2">
    <location>
        <begin position="301"/>
        <end position="319"/>
    </location>
</feature>
<feature type="region of interest" description="Disordered" evidence="2">
    <location>
        <begin position="128"/>
        <end position="162"/>
    </location>
</feature>
<dbReference type="STRING" id="1245528.M3HHB5"/>
<sequence length="562" mass="64028">MAVQQHQRMMTLFESTTSMLSLQQQQQQNEEEEEKERKAQILRKLSSDKLTTTLKKNESQDEKQRKGGGGDIDEDYKTMHFHTDLDPDRESEREEDSLLHNGNGTPSPLNNIRSHLQQSKSTENLRHITTTTPSTTPPLQISDTTTTSPDMHHYQHHHHQHPQILQQPQSLRLPRVQNLQGANLKKSLLSNTSGTNLNVYLRGHRRHSMSNPINELLTSPKLKNGASPATPDNKLFKNGTSTSTTPANVPKNRLVDQFYNTGRITSSTNSKLDLPSLYKDSVSKSPSHQQLLPPAPPATPFANSGTLTPPKQGTPSSERNNFHWKNGGGATDELTDESIDKNDGEINDTIIENILNNGGFQFNYDHNQIIEDDDLVNYLLNIDSVIDHRNDKSTKKPFEQLDKIMTNLSDKALLKSRQILFNKNLFSAPVDSLTELNNLDDYLVNMKKNVDELAETLRKNMFSITMGYKDEIHDNVQRLNKVSEELKLLEKKSNMFKEKINEQKSINFRKMMDSLDILDDVNKRMNDYCKVKKSRLIMKVNIFLAIVILGMSIYYGTKLIKN</sequence>
<feature type="compositionally biased region" description="Basic and acidic residues" evidence="2">
    <location>
        <begin position="55"/>
        <end position="65"/>
    </location>
</feature>
<feature type="compositionally biased region" description="Polar residues" evidence="2">
    <location>
        <begin position="139"/>
        <end position="149"/>
    </location>
</feature>
<feature type="coiled-coil region" evidence="1">
    <location>
        <begin position="436"/>
        <end position="499"/>
    </location>
</feature>
<feature type="compositionally biased region" description="Low complexity" evidence="2">
    <location>
        <begin position="129"/>
        <end position="138"/>
    </location>
</feature>
<evidence type="ECO:0000313" key="5">
    <source>
        <dbReference type="Proteomes" id="UP000011777"/>
    </source>
</evidence>
<dbReference type="Proteomes" id="UP000011777">
    <property type="component" value="Unassembled WGS sequence"/>
</dbReference>
<feature type="region of interest" description="Disordered" evidence="2">
    <location>
        <begin position="18"/>
        <end position="112"/>
    </location>
</feature>
<evidence type="ECO:0000313" key="4">
    <source>
        <dbReference type="EMBL" id="EMG46692.1"/>
    </source>
</evidence>
<feature type="non-terminal residue" evidence="4">
    <location>
        <position position="1"/>
    </location>
</feature>
<feature type="compositionally biased region" description="Polar residues" evidence="2">
    <location>
        <begin position="238"/>
        <end position="247"/>
    </location>
</feature>
<feature type="compositionally biased region" description="Polar residues" evidence="2">
    <location>
        <begin position="100"/>
        <end position="112"/>
    </location>
</feature>
<evidence type="ECO:0000256" key="2">
    <source>
        <dbReference type="SAM" id="MobiDB-lite"/>
    </source>
</evidence>
<keyword evidence="3" id="KW-1133">Transmembrane helix</keyword>
<dbReference type="eggNOG" id="ENOG502RQ68">
    <property type="taxonomic scope" value="Eukaryota"/>
</dbReference>
<evidence type="ECO:0000256" key="3">
    <source>
        <dbReference type="SAM" id="Phobius"/>
    </source>
</evidence>
<organism evidence="4 5">
    <name type="scientific">Candida maltosa (strain Xu316)</name>
    <name type="common">Yeast</name>
    <dbReference type="NCBI Taxonomy" id="1245528"/>
    <lineage>
        <taxon>Eukaryota</taxon>
        <taxon>Fungi</taxon>
        <taxon>Dikarya</taxon>
        <taxon>Ascomycota</taxon>
        <taxon>Saccharomycotina</taxon>
        <taxon>Pichiomycetes</taxon>
        <taxon>Debaryomycetaceae</taxon>
        <taxon>Candida/Lodderomyces clade</taxon>
        <taxon>Candida</taxon>
    </lineage>
</organism>
<feature type="region of interest" description="Disordered" evidence="2">
    <location>
        <begin position="264"/>
        <end position="341"/>
    </location>
</feature>
<gene>
    <name evidence="4" type="ORF">G210_3051</name>
</gene>
<keyword evidence="3" id="KW-0472">Membrane</keyword>
<feature type="region of interest" description="Disordered" evidence="2">
    <location>
        <begin position="216"/>
        <end position="249"/>
    </location>
</feature>
<feature type="compositionally biased region" description="Basic and acidic residues" evidence="2">
    <location>
        <begin position="75"/>
        <end position="98"/>
    </location>
</feature>
<dbReference type="AlphaFoldDB" id="M3HHB5"/>
<evidence type="ECO:0000256" key="1">
    <source>
        <dbReference type="SAM" id="Coils"/>
    </source>
</evidence>
<dbReference type="OMA" id="MMGTIAI"/>
<accession>M3HHB5</accession>
<proteinExistence type="predicted"/>